<dbReference type="InterPro" id="IPR001173">
    <property type="entry name" value="Glyco_trans_2-like"/>
</dbReference>
<evidence type="ECO:0000256" key="2">
    <source>
        <dbReference type="ARBA" id="ARBA00022676"/>
    </source>
</evidence>
<dbReference type="PANTHER" id="PTHR43685">
    <property type="entry name" value="GLYCOSYLTRANSFERASE"/>
    <property type="match status" value="1"/>
</dbReference>
<organism evidence="6 7">
    <name type="scientific">Leucobacter coleopterorum</name>
    <dbReference type="NCBI Taxonomy" id="2714933"/>
    <lineage>
        <taxon>Bacteria</taxon>
        <taxon>Bacillati</taxon>
        <taxon>Actinomycetota</taxon>
        <taxon>Actinomycetes</taxon>
        <taxon>Micrococcales</taxon>
        <taxon>Microbacteriaceae</taxon>
        <taxon>Leucobacter</taxon>
    </lineage>
</organism>
<evidence type="ECO:0000256" key="4">
    <source>
        <dbReference type="SAM" id="MobiDB-lite"/>
    </source>
</evidence>
<dbReference type="CDD" id="cd00761">
    <property type="entry name" value="Glyco_tranf_GTA_type"/>
    <property type="match status" value="1"/>
</dbReference>
<dbReference type="Gene3D" id="3.90.550.10">
    <property type="entry name" value="Spore Coat Polysaccharide Biosynthesis Protein SpsA, Chain A"/>
    <property type="match status" value="1"/>
</dbReference>
<evidence type="ECO:0000256" key="3">
    <source>
        <dbReference type="ARBA" id="ARBA00022679"/>
    </source>
</evidence>
<accession>A0ABX6K2D3</accession>
<dbReference type="Pfam" id="PF00535">
    <property type="entry name" value="Glycos_transf_2"/>
    <property type="match status" value="1"/>
</dbReference>
<dbReference type="SUPFAM" id="SSF53448">
    <property type="entry name" value="Nucleotide-diphospho-sugar transferases"/>
    <property type="match status" value="1"/>
</dbReference>
<evidence type="ECO:0000256" key="1">
    <source>
        <dbReference type="ARBA" id="ARBA00006739"/>
    </source>
</evidence>
<dbReference type="InterPro" id="IPR050834">
    <property type="entry name" value="Glycosyltransf_2"/>
</dbReference>
<dbReference type="PANTHER" id="PTHR43685:SF5">
    <property type="entry name" value="GLYCOSYLTRANSFERASE EPSE-RELATED"/>
    <property type="match status" value="1"/>
</dbReference>
<reference evidence="6 7" key="1">
    <citation type="submission" date="2020-03" db="EMBL/GenBank/DDBJ databases">
        <title>Leucobacter sp. nov., isolated from beetles.</title>
        <authorList>
            <person name="Hyun D.-W."/>
            <person name="Bae J.-W."/>
        </authorList>
    </citation>
    <scope>NUCLEOTIDE SEQUENCE [LARGE SCALE GENOMIC DNA]</scope>
    <source>
        <strain evidence="6 7">HDW9A</strain>
    </source>
</reference>
<dbReference type="Proteomes" id="UP000503441">
    <property type="component" value="Chromosome"/>
</dbReference>
<feature type="domain" description="Glycosyltransferase 2-like" evidence="5">
    <location>
        <begin position="52"/>
        <end position="193"/>
    </location>
</feature>
<name>A0ABX6K2D3_9MICO</name>
<evidence type="ECO:0000313" key="7">
    <source>
        <dbReference type="Proteomes" id="UP000503441"/>
    </source>
</evidence>
<gene>
    <name evidence="6" type="ORF">G7066_13330</name>
</gene>
<keyword evidence="3" id="KW-0808">Transferase</keyword>
<proteinExistence type="inferred from homology"/>
<comment type="similarity">
    <text evidence="1">Belongs to the glycosyltransferase 2 family.</text>
</comment>
<sequence>MVGLQLTIYTARSRPYRLQPENITSPDDLFSAIESPEVAPSAVPVDEQELVTIIVPTYNPNAGFLNTINSLTRQSWLNLEVLIVDDRSQEGHEFLRAAAASDPRVRVISLEQNGGAYRARNAGMLEARGEFVAFQDADDLSHPQRIELQILPLRGGPEVASISRAQRVLGNGKLTYLGFFPHRNNASSLLFRTAPVLDTLGAFDAVRKGADSEFTERLTRAFGSESIVMLDEPLSLVQLTLGSLSRSDFFPLWMSGDRLSYLRQFRAAHTIIENQSTPDWKLSAERPAICWSSPRMRGESCVSKLSAAVVSDWNINIEAFSASSGRIHDLLPSSEGPVGLLNGMRPRFSSFARARVRSEVTAGVESGSFRWMNWLDTTHVETLVIDNPEYICALPSGEAMGITVDRVKIVLDETNRRSGSVSIPSISWCEKEIRERFGTTPHWLVFSPKLLAQLRAQGVSAELIEKRIPRPAAPPSSRKPVVRPADPRGTLPKVGVPLPARADNADWDFETLRDLVPDPHVAETVFYDASATYENKLEAAGITAISSLDQGRDDFLASLDFLLPDVMGQNLLGTEAWIRDSAAHELLTLLPHEIETHQDIDVHRYPLFGSREVLSALATSSDSTDRFKRAASGESLRPRLRSKVPLRFVIFGSGDADQRSATETSLRGLSGSHNIVDVLAVPGTTLDALQGSHLFKNLDPDSRVCLVRSGTVFEQDALSTFTGNSGEDLHVFTEVSYPYDLNEQLADSKVIIAGEKAPLWVGSTPILVRADVLAEVLRRYPSAQTTGFAFAAALSITGGFGVLGGSARLLHSKTAQASAPRPLIFPGIQIFFAIGRSFSGRHGD</sequence>
<keyword evidence="7" id="KW-1185">Reference proteome</keyword>
<evidence type="ECO:0000313" key="6">
    <source>
        <dbReference type="EMBL" id="QIM19305.1"/>
    </source>
</evidence>
<dbReference type="InterPro" id="IPR029044">
    <property type="entry name" value="Nucleotide-diphossugar_trans"/>
</dbReference>
<protein>
    <submittedName>
        <fullName evidence="6">Glycosyltransferase family 2 protein</fullName>
    </submittedName>
</protein>
<dbReference type="EMBL" id="CP049933">
    <property type="protein sequence ID" value="QIM19305.1"/>
    <property type="molecule type" value="Genomic_DNA"/>
</dbReference>
<evidence type="ECO:0000259" key="5">
    <source>
        <dbReference type="Pfam" id="PF00535"/>
    </source>
</evidence>
<dbReference type="RefSeq" id="WP_166331548.1">
    <property type="nucleotide sequence ID" value="NZ_CP049933.1"/>
</dbReference>
<keyword evidence="2" id="KW-0328">Glycosyltransferase</keyword>
<feature type="region of interest" description="Disordered" evidence="4">
    <location>
        <begin position="469"/>
        <end position="497"/>
    </location>
</feature>